<dbReference type="AlphaFoldDB" id="G3H858"/>
<accession>G3H858</accession>
<sequence>MWSFFLLPEINSCQQLNKHFPIEHGLANFTEDPLGVKCPPMPATGNMLLFRTPCLIWLQLPSGYQVPFPERKTKMEASI</sequence>
<dbReference type="InParanoid" id="G3H858"/>
<organism evidence="1 2">
    <name type="scientific">Cricetulus griseus</name>
    <name type="common">Chinese hamster</name>
    <name type="synonym">Cricetulus barabensis griseus</name>
    <dbReference type="NCBI Taxonomy" id="10029"/>
    <lineage>
        <taxon>Eukaryota</taxon>
        <taxon>Metazoa</taxon>
        <taxon>Chordata</taxon>
        <taxon>Craniata</taxon>
        <taxon>Vertebrata</taxon>
        <taxon>Euteleostomi</taxon>
        <taxon>Mammalia</taxon>
        <taxon>Eutheria</taxon>
        <taxon>Euarchontoglires</taxon>
        <taxon>Glires</taxon>
        <taxon>Rodentia</taxon>
        <taxon>Myomorpha</taxon>
        <taxon>Muroidea</taxon>
        <taxon>Cricetidae</taxon>
        <taxon>Cricetinae</taxon>
        <taxon>Cricetulus</taxon>
    </lineage>
</organism>
<dbReference type="Proteomes" id="UP000001075">
    <property type="component" value="Unassembled WGS sequence"/>
</dbReference>
<proteinExistence type="predicted"/>
<evidence type="ECO:0000313" key="2">
    <source>
        <dbReference type="Proteomes" id="UP000001075"/>
    </source>
</evidence>
<dbReference type="EMBL" id="JH000207">
    <property type="protein sequence ID" value="EGW09277.1"/>
    <property type="molecule type" value="Genomic_DNA"/>
</dbReference>
<name>G3H858_CRIGR</name>
<gene>
    <name evidence="1" type="ORF">I79_006556</name>
</gene>
<evidence type="ECO:0000313" key="1">
    <source>
        <dbReference type="EMBL" id="EGW09277.1"/>
    </source>
</evidence>
<reference evidence="2" key="1">
    <citation type="journal article" date="2011" name="Nat. Biotechnol.">
        <title>The genomic sequence of the Chinese hamster ovary (CHO)-K1 cell line.</title>
        <authorList>
            <person name="Xu X."/>
            <person name="Nagarajan H."/>
            <person name="Lewis N.E."/>
            <person name="Pan S."/>
            <person name="Cai Z."/>
            <person name="Liu X."/>
            <person name="Chen W."/>
            <person name="Xie M."/>
            <person name="Wang W."/>
            <person name="Hammond S."/>
            <person name="Andersen M.R."/>
            <person name="Neff N."/>
            <person name="Passarelli B."/>
            <person name="Koh W."/>
            <person name="Fan H.C."/>
            <person name="Wang J."/>
            <person name="Gui Y."/>
            <person name="Lee K.H."/>
            <person name="Betenbaugh M.J."/>
            <person name="Quake S.R."/>
            <person name="Famili I."/>
            <person name="Palsson B.O."/>
            <person name="Wang J."/>
        </authorList>
    </citation>
    <scope>NUCLEOTIDE SEQUENCE [LARGE SCALE GENOMIC DNA]</scope>
    <source>
        <strain evidence="2">CHO K1 cell line</strain>
    </source>
</reference>
<protein>
    <submittedName>
        <fullName evidence="1">Uncharacterized protein</fullName>
    </submittedName>
</protein>